<feature type="compositionally biased region" description="Low complexity" evidence="9">
    <location>
        <begin position="606"/>
        <end position="621"/>
    </location>
</feature>
<dbReference type="GO" id="GO:0043565">
    <property type="term" value="F:sequence-specific DNA binding"/>
    <property type="evidence" value="ECO:0007669"/>
    <property type="project" value="TreeGrafter"/>
</dbReference>
<dbReference type="SUPFAM" id="SSF57701">
    <property type="entry name" value="Zn2/Cys6 DNA-binding domain"/>
    <property type="match status" value="1"/>
</dbReference>
<reference evidence="12 13" key="1">
    <citation type="submission" date="2019-12" db="EMBL/GenBank/DDBJ databases">
        <title>A genome sequence resource for the geographically widespread anthracnose pathogen Colletotrichum asianum.</title>
        <authorList>
            <person name="Meng Y."/>
        </authorList>
    </citation>
    <scope>NUCLEOTIDE SEQUENCE [LARGE SCALE GENOMIC DNA]</scope>
    <source>
        <strain evidence="12 13">ICMP 18580</strain>
    </source>
</reference>
<dbReference type="GO" id="GO:0008270">
    <property type="term" value="F:zinc ion binding"/>
    <property type="evidence" value="ECO:0007669"/>
    <property type="project" value="InterPro"/>
</dbReference>
<dbReference type="Gene3D" id="4.10.240.10">
    <property type="entry name" value="Zn(2)-C6 fungal-type DNA-binding domain"/>
    <property type="match status" value="1"/>
</dbReference>
<comment type="subcellular location">
    <subcellularLocation>
        <location evidence="1">Nucleus</location>
    </subcellularLocation>
</comment>
<dbReference type="SMART" id="SM00066">
    <property type="entry name" value="GAL4"/>
    <property type="match status" value="1"/>
</dbReference>
<feature type="transmembrane region" description="Helical" evidence="10">
    <location>
        <begin position="740"/>
        <end position="762"/>
    </location>
</feature>
<keyword evidence="10" id="KW-1133">Transmembrane helix</keyword>
<proteinExistence type="predicted"/>
<keyword evidence="5" id="KW-0238">DNA-binding</keyword>
<gene>
    <name evidence="12" type="ORF">GQ607_008486</name>
</gene>
<dbReference type="InterPro" id="IPR052202">
    <property type="entry name" value="Yeast_MetPath_Reg"/>
</dbReference>
<dbReference type="CDD" id="cd00067">
    <property type="entry name" value="GAL4"/>
    <property type="match status" value="1"/>
</dbReference>
<keyword evidence="6" id="KW-0804">Transcription</keyword>
<keyword evidence="10" id="KW-0472">Membrane</keyword>
<dbReference type="CDD" id="cd12148">
    <property type="entry name" value="fungal_TF_MHR"/>
    <property type="match status" value="1"/>
</dbReference>
<dbReference type="PROSITE" id="PS00463">
    <property type="entry name" value="ZN2_CY6_FUNGAL_1"/>
    <property type="match status" value="1"/>
</dbReference>
<dbReference type="Proteomes" id="UP000434172">
    <property type="component" value="Unassembled WGS sequence"/>
</dbReference>
<dbReference type="InterPro" id="IPR036864">
    <property type="entry name" value="Zn2-C6_fun-type_DNA-bd_sf"/>
</dbReference>
<feature type="transmembrane region" description="Helical" evidence="10">
    <location>
        <begin position="768"/>
        <end position="787"/>
    </location>
</feature>
<keyword evidence="8" id="KW-0175">Coiled coil</keyword>
<keyword evidence="4" id="KW-0805">Transcription regulation</keyword>
<dbReference type="PANTHER" id="PTHR47782">
    <property type="entry name" value="ZN(II)2CYS6 TRANSCRIPTION FACTOR (EUROFUNG)-RELATED"/>
    <property type="match status" value="1"/>
</dbReference>
<dbReference type="EMBL" id="WOWK01000045">
    <property type="protein sequence ID" value="KAF0324312.1"/>
    <property type="molecule type" value="Genomic_DNA"/>
</dbReference>
<dbReference type="PROSITE" id="PS50048">
    <property type="entry name" value="ZN2_CY6_FUNGAL_2"/>
    <property type="match status" value="1"/>
</dbReference>
<feature type="coiled-coil region" evidence="8">
    <location>
        <begin position="66"/>
        <end position="93"/>
    </location>
</feature>
<dbReference type="GO" id="GO:0000981">
    <property type="term" value="F:DNA-binding transcription factor activity, RNA polymerase II-specific"/>
    <property type="evidence" value="ECO:0007669"/>
    <property type="project" value="InterPro"/>
</dbReference>
<keyword evidence="7" id="KW-0539">Nucleus</keyword>
<evidence type="ECO:0000256" key="9">
    <source>
        <dbReference type="SAM" id="MobiDB-lite"/>
    </source>
</evidence>
<evidence type="ECO:0000256" key="10">
    <source>
        <dbReference type="SAM" id="Phobius"/>
    </source>
</evidence>
<evidence type="ECO:0000256" key="7">
    <source>
        <dbReference type="ARBA" id="ARBA00023242"/>
    </source>
</evidence>
<protein>
    <recommendedName>
        <fullName evidence="11">Zn(2)-C6 fungal-type domain-containing protein</fullName>
    </recommendedName>
</protein>
<accession>A0A8H3WED7</accession>
<dbReference type="InterPro" id="IPR001138">
    <property type="entry name" value="Zn2Cys6_DnaBD"/>
</dbReference>
<feature type="domain" description="Zn(2)-C6 fungal-type" evidence="11">
    <location>
        <begin position="20"/>
        <end position="52"/>
    </location>
</feature>
<dbReference type="Pfam" id="PF00172">
    <property type="entry name" value="Zn_clus"/>
    <property type="match status" value="1"/>
</dbReference>
<keyword evidence="2" id="KW-0479">Metal-binding</keyword>
<dbReference type="GO" id="GO:0045944">
    <property type="term" value="P:positive regulation of transcription by RNA polymerase II"/>
    <property type="evidence" value="ECO:0007669"/>
    <property type="project" value="TreeGrafter"/>
</dbReference>
<comment type="caution">
    <text evidence="12">The sequence shown here is derived from an EMBL/GenBank/DDBJ whole genome shotgun (WGS) entry which is preliminary data.</text>
</comment>
<evidence type="ECO:0000256" key="6">
    <source>
        <dbReference type="ARBA" id="ARBA00023163"/>
    </source>
</evidence>
<evidence type="ECO:0000256" key="2">
    <source>
        <dbReference type="ARBA" id="ARBA00022723"/>
    </source>
</evidence>
<organism evidence="12 13">
    <name type="scientific">Colletotrichum asianum</name>
    <dbReference type="NCBI Taxonomy" id="702518"/>
    <lineage>
        <taxon>Eukaryota</taxon>
        <taxon>Fungi</taxon>
        <taxon>Dikarya</taxon>
        <taxon>Ascomycota</taxon>
        <taxon>Pezizomycotina</taxon>
        <taxon>Sordariomycetes</taxon>
        <taxon>Hypocreomycetidae</taxon>
        <taxon>Glomerellales</taxon>
        <taxon>Glomerellaceae</taxon>
        <taxon>Colletotrichum</taxon>
        <taxon>Colletotrichum gloeosporioides species complex</taxon>
    </lineage>
</organism>
<feature type="region of interest" description="Disordered" evidence="9">
    <location>
        <begin position="533"/>
        <end position="552"/>
    </location>
</feature>
<evidence type="ECO:0000313" key="13">
    <source>
        <dbReference type="Proteomes" id="UP000434172"/>
    </source>
</evidence>
<dbReference type="Pfam" id="PF04082">
    <property type="entry name" value="Fungal_trans"/>
    <property type="match status" value="1"/>
</dbReference>
<dbReference type="GO" id="GO:0005634">
    <property type="term" value="C:nucleus"/>
    <property type="evidence" value="ECO:0007669"/>
    <property type="project" value="UniProtKB-SubCell"/>
</dbReference>
<keyword evidence="3" id="KW-0862">Zinc</keyword>
<evidence type="ECO:0000256" key="4">
    <source>
        <dbReference type="ARBA" id="ARBA00023015"/>
    </source>
</evidence>
<keyword evidence="10" id="KW-0812">Transmembrane</keyword>
<feature type="compositionally biased region" description="Pro residues" evidence="9">
    <location>
        <begin position="622"/>
        <end position="640"/>
    </location>
</feature>
<sequence length="792" mass="89441">MPRSSFSDNPLLRVSRPVSACSRCRAAKVKCDGKLPACTACEKAGRENECSSANDQFARGKERSYVAALELRIEKLEKRLKFAQNRKASVSNHINDEAAPPADRKDSLANIRAAIHRKAARSREESDVNALVSDFGFLSVNATTRDFEPSLSNMTFARLVLAAATNDKVPDPTEDSFPTRTDAAATIDYYMNNVHALFPCFPRDHVFNVLDAFYQEDERVKEKLQDSDYWLLYMVLAIGYSAQSRNEDDECYRRGLDFVARALPFADKALMPGYPTQISSLILFTQYSMLDPAHFDSWYLIGFASRAVVDLGFHQDPPQLQVPDKNAQDLRRRMFYCVYALDRTISMSRARSFSFTDDSVNVEYPSPSAPPSGAITGAQSADPALLLFQLRRVQSEWYQTLHQGDSAPLPDPASFIWQMCLEMREWHENLPEKDSLPAGIRELFELELRHSYVYCLAPSDRSPHLTDYARKLIFEHAIAYMNTIHAVAHNAVNPAFYTSLDVLKVYFVAMQFFTVFSAARELLLSEQRIIPPITRPGTAPPPPLPHRQMGGEDNVDRSIRCLQQVVETLGKFSERFDIASSLKDGFESISSELFSWLQVRRQMRDQQPQQQHHQHQQHQQMPPGPSPPQPQHPTHPPHPHPQVLMTHPQMQIPGMMPQPGQQPMMQYRWFDVSNGDPEAATLPRKVTITADEYSPDLTAFFRRPALSKYCDRFANRYPDVLYDAAQTKFILIQYEMSKTAVGIAAALVVVFWLLLSALVGVVRKRLETGVTVAGVGIGVMALFVAVIKGIQK</sequence>
<evidence type="ECO:0000256" key="5">
    <source>
        <dbReference type="ARBA" id="ARBA00023125"/>
    </source>
</evidence>
<evidence type="ECO:0000313" key="12">
    <source>
        <dbReference type="EMBL" id="KAF0324312.1"/>
    </source>
</evidence>
<feature type="region of interest" description="Disordered" evidence="9">
    <location>
        <begin position="601"/>
        <end position="645"/>
    </location>
</feature>
<dbReference type="OrthoDB" id="5319458at2759"/>
<dbReference type="InterPro" id="IPR007219">
    <property type="entry name" value="XnlR_reg_dom"/>
</dbReference>
<dbReference type="AlphaFoldDB" id="A0A8H3WED7"/>
<dbReference type="PANTHER" id="PTHR47782:SF2">
    <property type="entry name" value="TRANSCRIPTION FACTOR, PUTATIVE (AFU_ORTHOLOGUE AFUA_4G12570)-RELATED"/>
    <property type="match status" value="1"/>
</dbReference>
<evidence type="ECO:0000259" key="11">
    <source>
        <dbReference type="PROSITE" id="PS50048"/>
    </source>
</evidence>
<keyword evidence="13" id="KW-1185">Reference proteome</keyword>
<name>A0A8H3WED7_9PEZI</name>
<dbReference type="SMART" id="SM00906">
    <property type="entry name" value="Fungal_trans"/>
    <property type="match status" value="1"/>
</dbReference>
<evidence type="ECO:0000256" key="3">
    <source>
        <dbReference type="ARBA" id="ARBA00022833"/>
    </source>
</evidence>
<evidence type="ECO:0000256" key="8">
    <source>
        <dbReference type="SAM" id="Coils"/>
    </source>
</evidence>
<evidence type="ECO:0000256" key="1">
    <source>
        <dbReference type="ARBA" id="ARBA00004123"/>
    </source>
</evidence>
<dbReference type="GO" id="GO:0006351">
    <property type="term" value="P:DNA-templated transcription"/>
    <property type="evidence" value="ECO:0007669"/>
    <property type="project" value="InterPro"/>
</dbReference>